<dbReference type="GO" id="GO:0070822">
    <property type="term" value="C:Sin3-type complex"/>
    <property type="evidence" value="ECO:0007669"/>
    <property type="project" value="TreeGrafter"/>
</dbReference>
<dbReference type="CDD" id="cd15534">
    <property type="entry name" value="PHD2_PHF12_Rco1"/>
    <property type="match status" value="1"/>
</dbReference>
<keyword evidence="8" id="KW-1185">Reference proteome</keyword>
<dbReference type="GO" id="GO:0008270">
    <property type="term" value="F:zinc ion binding"/>
    <property type="evidence" value="ECO:0007669"/>
    <property type="project" value="UniProtKB-KW"/>
</dbReference>
<feature type="domain" description="PHD-type" evidence="6">
    <location>
        <begin position="54"/>
        <end position="104"/>
    </location>
</feature>
<dbReference type="InterPro" id="IPR013083">
    <property type="entry name" value="Znf_RING/FYVE/PHD"/>
</dbReference>
<feature type="compositionally biased region" description="Polar residues" evidence="5">
    <location>
        <begin position="260"/>
        <end position="278"/>
    </location>
</feature>
<reference evidence="7" key="2">
    <citation type="submission" date="2025-09" db="UniProtKB">
        <authorList>
            <consortium name="Ensembl"/>
        </authorList>
    </citation>
    <scope>IDENTIFICATION</scope>
</reference>
<evidence type="ECO:0000256" key="5">
    <source>
        <dbReference type="SAM" id="MobiDB-lite"/>
    </source>
</evidence>
<reference evidence="7" key="1">
    <citation type="submission" date="2025-08" db="UniProtKB">
        <authorList>
            <consortium name="Ensembl"/>
        </authorList>
    </citation>
    <scope>IDENTIFICATION</scope>
</reference>
<dbReference type="InterPro" id="IPR011011">
    <property type="entry name" value="Znf_FYVE_PHD"/>
</dbReference>
<feature type="compositionally biased region" description="Basic and acidic residues" evidence="5">
    <location>
        <begin position="431"/>
        <end position="440"/>
    </location>
</feature>
<keyword evidence="2 4" id="KW-0863">Zinc-finger</keyword>
<keyword evidence="1" id="KW-0479">Metal-binding</keyword>
<protein>
    <recommendedName>
        <fullName evidence="6">PHD-type domain-containing protein</fullName>
    </recommendedName>
</protein>
<dbReference type="Gene3D" id="6.10.20.60">
    <property type="entry name" value="PHD finger protein 12"/>
    <property type="match status" value="1"/>
</dbReference>
<evidence type="ECO:0000256" key="2">
    <source>
        <dbReference type="ARBA" id="ARBA00022771"/>
    </source>
</evidence>
<dbReference type="InterPro" id="IPR038098">
    <property type="entry name" value="PHF12_MRG-bd_sf"/>
</dbReference>
<dbReference type="SUPFAM" id="SSF57903">
    <property type="entry name" value="FYVE/PHD zinc finger"/>
    <property type="match status" value="1"/>
</dbReference>
<evidence type="ECO:0000313" key="8">
    <source>
        <dbReference type="Proteomes" id="UP000261620"/>
    </source>
</evidence>
<dbReference type="InterPro" id="IPR001965">
    <property type="entry name" value="Znf_PHD"/>
</dbReference>
<evidence type="ECO:0000256" key="4">
    <source>
        <dbReference type="PROSITE-ProRule" id="PRU00146"/>
    </source>
</evidence>
<dbReference type="GO" id="GO:0000122">
    <property type="term" value="P:negative regulation of transcription by RNA polymerase II"/>
    <property type="evidence" value="ECO:0007669"/>
    <property type="project" value="TreeGrafter"/>
</dbReference>
<dbReference type="InterPro" id="IPR019787">
    <property type="entry name" value="Znf_PHD-finger"/>
</dbReference>
<dbReference type="STRING" id="94237.ENSMMOP00000012624"/>
<evidence type="ECO:0000259" key="6">
    <source>
        <dbReference type="PROSITE" id="PS50016"/>
    </source>
</evidence>
<organism evidence="7 8">
    <name type="scientific">Mola mola</name>
    <name type="common">Ocean sunfish</name>
    <name type="synonym">Tetraodon mola</name>
    <dbReference type="NCBI Taxonomy" id="94237"/>
    <lineage>
        <taxon>Eukaryota</taxon>
        <taxon>Metazoa</taxon>
        <taxon>Chordata</taxon>
        <taxon>Craniata</taxon>
        <taxon>Vertebrata</taxon>
        <taxon>Euteleostomi</taxon>
        <taxon>Actinopterygii</taxon>
        <taxon>Neopterygii</taxon>
        <taxon>Teleostei</taxon>
        <taxon>Neoteleostei</taxon>
        <taxon>Acanthomorphata</taxon>
        <taxon>Eupercaria</taxon>
        <taxon>Tetraodontiformes</taxon>
        <taxon>Molidae</taxon>
        <taxon>Mola</taxon>
    </lineage>
</organism>
<dbReference type="Proteomes" id="UP000261620">
    <property type="component" value="Unplaced"/>
</dbReference>
<name>A0A3Q3WTT0_MOLML</name>
<evidence type="ECO:0000256" key="3">
    <source>
        <dbReference type="ARBA" id="ARBA00022833"/>
    </source>
</evidence>
<dbReference type="FunFam" id="3.30.40.10:FF:000154">
    <property type="entry name" value="PHD finger protein 12"/>
    <property type="match status" value="1"/>
</dbReference>
<dbReference type="PANTHER" id="PTHR46309">
    <property type="entry name" value="PHD FINGER PROTEIN 12"/>
    <property type="match status" value="1"/>
</dbReference>
<accession>A0A3Q3WTT0</accession>
<dbReference type="Ensembl" id="ENSMMOT00000012832.1">
    <property type="protein sequence ID" value="ENSMMOP00000012624.1"/>
    <property type="gene ID" value="ENSMMOG00000009704.1"/>
</dbReference>
<evidence type="ECO:0000313" key="7">
    <source>
        <dbReference type="Ensembl" id="ENSMMOP00000012624.1"/>
    </source>
</evidence>
<evidence type="ECO:0000256" key="1">
    <source>
        <dbReference type="ARBA" id="ARBA00022723"/>
    </source>
</evidence>
<dbReference type="PROSITE" id="PS50016">
    <property type="entry name" value="ZF_PHD_2"/>
    <property type="match status" value="1"/>
</dbReference>
<dbReference type="Pfam" id="PF00628">
    <property type="entry name" value="PHD"/>
    <property type="match status" value="1"/>
</dbReference>
<dbReference type="PANTHER" id="PTHR46309:SF1">
    <property type="entry name" value="PHD FINGER PROTEIN 12"/>
    <property type="match status" value="1"/>
</dbReference>
<dbReference type="InterPro" id="IPR042163">
    <property type="entry name" value="PHF12"/>
</dbReference>
<dbReference type="Pfam" id="PF16737">
    <property type="entry name" value="PHF12_MRG_bd"/>
    <property type="match status" value="1"/>
</dbReference>
<proteinExistence type="predicted"/>
<keyword evidence="3" id="KW-0862">Zinc</keyword>
<dbReference type="AlphaFoldDB" id="A0A3Q3WTT0"/>
<dbReference type="SMART" id="SM00249">
    <property type="entry name" value="PHD"/>
    <property type="match status" value="1"/>
</dbReference>
<sequence>MERNPTQFQLPSELTCTTALPGSSKRRRKEELLGKPFRRPQHELDSNGLVPLPVKVCFSCNRSCRLAPLIQCDYCPLLFHMDCLDPPLTALPAGKWMCPNHVEHLVLNQRSLSLSSRCQLFDQFQDRMSQHAVKLDFLRQVHRQNAPNRRSLACVLTITLWTQVPDAIKSQYQNPPSTLLPARVRQLELVCSGVPNRQPSKHLTTEAEQQEWLQDVIALQCSIARHLAIKQKASAEWASEQKASCKSCTASDDVKPQASLERTSSSPDPSSKPCTTSDGPPGALFSLEPPAELSACKCSVTPCQSCRKPNGPAAEACQRPKANGPVDCNSGSDPCRQAELQHRLKPSMAPPAAAPAAALANHIGAETIRLKPSMAPPAAAPDAALANHIGAETIKKEPESVTEACAQKTCPAAPTIWQQNHRTQAAPPEESMSRDDKGRSDTPPTGHQDHSPVKLGSSSSTPGTLNRSLLHLRLILV</sequence>
<dbReference type="GO" id="GO:0003714">
    <property type="term" value="F:transcription corepressor activity"/>
    <property type="evidence" value="ECO:0007669"/>
    <property type="project" value="InterPro"/>
</dbReference>
<feature type="region of interest" description="Disordered" evidence="5">
    <location>
        <begin position="413"/>
        <end position="465"/>
    </location>
</feature>
<feature type="region of interest" description="Disordered" evidence="5">
    <location>
        <begin position="256"/>
        <end position="286"/>
    </location>
</feature>
<dbReference type="Gene3D" id="3.30.40.10">
    <property type="entry name" value="Zinc/RING finger domain, C3HC4 (zinc finger)"/>
    <property type="match status" value="1"/>
</dbReference>
<dbReference type="InterPro" id="IPR031966">
    <property type="entry name" value="PHF12_MRG-bd"/>
</dbReference>